<organism evidence="2 3">
    <name type="scientific">Channa striata</name>
    <name type="common">Snakehead murrel</name>
    <name type="synonym">Ophicephalus striatus</name>
    <dbReference type="NCBI Taxonomy" id="64152"/>
    <lineage>
        <taxon>Eukaryota</taxon>
        <taxon>Metazoa</taxon>
        <taxon>Chordata</taxon>
        <taxon>Craniata</taxon>
        <taxon>Vertebrata</taxon>
        <taxon>Euteleostomi</taxon>
        <taxon>Actinopterygii</taxon>
        <taxon>Neopterygii</taxon>
        <taxon>Teleostei</taxon>
        <taxon>Neoteleostei</taxon>
        <taxon>Acanthomorphata</taxon>
        <taxon>Anabantaria</taxon>
        <taxon>Anabantiformes</taxon>
        <taxon>Channoidei</taxon>
        <taxon>Channidae</taxon>
        <taxon>Channa</taxon>
    </lineage>
</organism>
<keyword evidence="3" id="KW-1185">Reference proteome</keyword>
<evidence type="ECO:0000313" key="3">
    <source>
        <dbReference type="Proteomes" id="UP001187415"/>
    </source>
</evidence>
<evidence type="ECO:0000256" key="1">
    <source>
        <dbReference type="SAM" id="MobiDB-lite"/>
    </source>
</evidence>
<comment type="caution">
    <text evidence="2">The sequence shown here is derived from an EMBL/GenBank/DDBJ whole genome shotgun (WGS) entry which is preliminary data.</text>
</comment>
<proteinExistence type="predicted"/>
<gene>
    <name evidence="2" type="ORF">Q5P01_018247</name>
</gene>
<reference evidence="2" key="1">
    <citation type="submission" date="2023-07" db="EMBL/GenBank/DDBJ databases">
        <title>Chromosome-level Genome Assembly of Striped Snakehead (Channa striata).</title>
        <authorList>
            <person name="Liu H."/>
        </authorList>
    </citation>
    <scope>NUCLEOTIDE SEQUENCE</scope>
    <source>
        <strain evidence="2">Gz</strain>
        <tissue evidence="2">Muscle</tissue>
    </source>
</reference>
<dbReference type="EMBL" id="JAUPFM010000014">
    <property type="protein sequence ID" value="KAK2830316.1"/>
    <property type="molecule type" value="Genomic_DNA"/>
</dbReference>
<protein>
    <submittedName>
        <fullName evidence="2">Uncharacterized protein</fullName>
    </submittedName>
</protein>
<name>A0AA88S8R2_CHASR</name>
<evidence type="ECO:0000313" key="2">
    <source>
        <dbReference type="EMBL" id="KAK2830316.1"/>
    </source>
</evidence>
<sequence>MNGDSSALLITTAGCSGSTLCRRWWEEVTDFIISSRLNHLRRPDTPRPFVLLTNASRVCRIHAAPPRGGRGDCEPPPPRLSPSLPPPDRLLLRPPRHRLLTKDAARRSGGAHSPVPVWPR</sequence>
<dbReference type="Proteomes" id="UP001187415">
    <property type="component" value="Unassembled WGS sequence"/>
</dbReference>
<feature type="compositionally biased region" description="Pro residues" evidence="1">
    <location>
        <begin position="74"/>
        <end position="88"/>
    </location>
</feature>
<accession>A0AA88S8R2</accession>
<dbReference type="AlphaFoldDB" id="A0AA88S8R2"/>
<feature type="region of interest" description="Disordered" evidence="1">
    <location>
        <begin position="63"/>
        <end position="120"/>
    </location>
</feature>